<accession>A0A401TBC9</accession>
<dbReference type="AlphaFoldDB" id="A0A401TBC9"/>
<feature type="region of interest" description="Disordered" evidence="1">
    <location>
        <begin position="74"/>
        <end position="101"/>
    </location>
</feature>
<evidence type="ECO:0000313" key="2">
    <source>
        <dbReference type="EMBL" id="GCC39922.1"/>
    </source>
</evidence>
<organism evidence="2 3">
    <name type="scientific">Chiloscyllium punctatum</name>
    <name type="common">Brownbanded bambooshark</name>
    <name type="synonym">Hemiscyllium punctatum</name>
    <dbReference type="NCBI Taxonomy" id="137246"/>
    <lineage>
        <taxon>Eukaryota</taxon>
        <taxon>Metazoa</taxon>
        <taxon>Chordata</taxon>
        <taxon>Craniata</taxon>
        <taxon>Vertebrata</taxon>
        <taxon>Chondrichthyes</taxon>
        <taxon>Elasmobranchii</taxon>
        <taxon>Galeomorphii</taxon>
        <taxon>Galeoidea</taxon>
        <taxon>Orectolobiformes</taxon>
        <taxon>Hemiscylliidae</taxon>
        <taxon>Chiloscyllium</taxon>
    </lineage>
</organism>
<sequence>MQRWKEMDTRESSESLVPDVGPPHGESAAAAGRRGQAMVATILAGPGPSTPGVQETAVELAGSPGQLADVLKDLGVDPERPPKPSEGLRSGSAGVSPPRREEYAYIVTNKK</sequence>
<evidence type="ECO:0000313" key="3">
    <source>
        <dbReference type="Proteomes" id="UP000287033"/>
    </source>
</evidence>
<reference evidence="2 3" key="1">
    <citation type="journal article" date="2018" name="Nat. Ecol. Evol.">
        <title>Shark genomes provide insights into elasmobranch evolution and the origin of vertebrates.</title>
        <authorList>
            <person name="Hara Y"/>
            <person name="Yamaguchi K"/>
            <person name="Onimaru K"/>
            <person name="Kadota M"/>
            <person name="Koyanagi M"/>
            <person name="Keeley SD"/>
            <person name="Tatsumi K"/>
            <person name="Tanaka K"/>
            <person name="Motone F"/>
            <person name="Kageyama Y"/>
            <person name="Nozu R"/>
            <person name="Adachi N"/>
            <person name="Nishimura O"/>
            <person name="Nakagawa R"/>
            <person name="Tanegashima C"/>
            <person name="Kiyatake I"/>
            <person name="Matsumoto R"/>
            <person name="Murakumo K"/>
            <person name="Nishida K"/>
            <person name="Terakita A"/>
            <person name="Kuratani S"/>
            <person name="Sato K"/>
            <person name="Hyodo S Kuraku.S."/>
        </authorList>
    </citation>
    <scope>NUCLEOTIDE SEQUENCE [LARGE SCALE GENOMIC DNA]</scope>
</reference>
<dbReference type="EMBL" id="BEZZ01027424">
    <property type="protein sequence ID" value="GCC39922.1"/>
    <property type="molecule type" value="Genomic_DNA"/>
</dbReference>
<gene>
    <name evidence="2" type="ORF">chiPu_0023816</name>
</gene>
<keyword evidence="3" id="KW-1185">Reference proteome</keyword>
<feature type="region of interest" description="Disordered" evidence="1">
    <location>
        <begin position="1"/>
        <end position="34"/>
    </location>
</feature>
<protein>
    <submittedName>
        <fullName evidence="2">Uncharacterized protein</fullName>
    </submittedName>
</protein>
<comment type="caution">
    <text evidence="2">The sequence shown here is derived from an EMBL/GenBank/DDBJ whole genome shotgun (WGS) entry which is preliminary data.</text>
</comment>
<feature type="compositionally biased region" description="Basic and acidic residues" evidence="1">
    <location>
        <begin position="74"/>
        <end position="83"/>
    </location>
</feature>
<dbReference type="Proteomes" id="UP000287033">
    <property type="component" value="Unassembled WGS sequence"/>
</dbReference>
<name>A0A401TBC9_CHIPU</name>
<proteinExistence type="predicted"/>
<feature type="compositionally biased region" description="Basic and acidic residues" evidence="1">
    <location>
        <begin position="1"/>
        <end position="13"/>
    </location>
</feature>
<evidence type="ECO:0000256" key="1">
    <source>
        <dbReference type="SAM" id="MobiDB-lite"/>
    </source>
</evidence>